<sequence length="888" mass="94405">MVHIIPLFVGERRLDTGNAVQYPDSSPVGEAVQQFGDRWQAAAERYEQRKAQQQAFDTEIAARRLNGELARAEADAVANAPADGAGLHDTMYGQVDPYTGQVVKTGLFDTLFGNFLKQVPPELRPGLAARKEALREAGAIRMALQQNQRRKQYEQDQVAEVHTAELRNIAQSNPNDTAAFDASRRAGLDVIAKMDLDPRAKALAEADWRDRAAKERMQALIAQDPRRAAEMLSAGPVASDGMGETVRAQLGAGVRDEKAAVNGQKTPDETAQVFGERPSPGSDAAIPLDAITYLKPGDIAALKAQANNATAAQMIGANARVMLAEQSAPSVIAATGKYPEEDPTAQDFVQVYGADLGPERFKLFRINTGIGKAYSDMHAASNQAIRAELLHSRPRPGSSPEARDRYDIKVGAAKLIMAARAADPVAYASMVFRGDAPDWSKVKTPEELQAAVNWAAGAQQQLGFDKRLPLPWDFAARQAAEYIDPSKPFNERLAELSSLVLAVRDPGARRAMAKQISLLAEARWRAKAAQDPSITPELLEAQVGVLKKGLDWVGEHPAQARYSTMSWLRQPAVAFGDIGRTIAKGATAGGADSLIAGLATSVSGESYEQRLAREQAETEDAEDRAGSAGWVAEVLGAGLTGYGAAKGLFGLLGRAGAGAAAEGGGLTGLGTRTAVGAATGGLYGGIYAYNTDESIPEGVLTGAVGGAGLNVLAEGIGAVGRQVARRLGRRFGPAELPTSSETEEIVAGSSPPSRKFAHSTEGSPSEGADFQKGTEDLSKLGSDYPSGSFSISDWAGYSALVPKPKGPFRLPEGMEYDAARGAADKANRTFRRKQGLVGEPVDVHEIHPVKFGGSPTDPANKIVLPRDVHQQQVTPWWNQLLKDLGEKE</sequence>
<feature type="region of interest" description="Disordered" evidence="1">
    <location>
        <begin position="256"/>
        <end position="281"/>
    </location>
</feature>
<proteinExistence type="predicted"/>
<dbReference type="AlphaFoldDB" id="A0A0K2VYL4"/>
<organism evidence="2 3">
    <name type="scientific">Mesorhizobium plurifarium</name>
    <dbReference type="NCBI Taxonomy" id="69974"/>
    <lineage>
        <taxon>Bacteria</taxon>
        <taxon>Pseudomonadati</taxon>
        <taxon>Pseudomonadota</taxon>
        <taxon>Alphaproteobacteria</taxon>
        <taxon>Hyphomicrobiales</taxon>
        <taxon>Phyllobacteriaceae</taxon>
        <taxon>Mesorhizobium</taxon>
    </lineage>
</organism>
<name>A0A0K2VYL4_MESPL</name>
<evidence type="ECO:0000313" key="3">
    <source>
        <dbReference type="Proteomes" id="UP000182888"/>
    </source>
</evidence>
<evidence type="ECO:0000256" key="1">
    <source>
        <dbReference type="SAM" id="MobiDB-lite"/>
    </source>
</evidence>
<protein>
    <submittedName>
        <fullName evidence="2">Uncharacterized protein</fullName>
    </submittedName>
</protein>
<reference evidence="3" key="1">
    <citation type="submission" date="2014-08" db="EMBL/GenBank/DDBJ databases">
        <authorList>
            <person name="Edwards T."/>
        </authorList>
    </citation>
    <scope>NUCLEOTIDE SEQUENCE [LARGE SCALE GENOMIC DNA]</scope>
</reference>
<dbReference type="Proteomes" id="UP000182888">
    <property type="component" value="Unassembled WGS sequence"/>
</dbReference>
<accession>A0A0K2VYL4</accession>
<gene>
    <name evidence="2" type="ORF">MPL1032_200001</name>
</gene>
<feature type="region of interest" description="Disordered" evidence="1">
    <location>
        <begin position="733"/>
        <end position="781"/>
    </location>
</feature>
<dbReference type="EMBL" id="CCND01000013">
    <property type="protein sequence ID" value="CDX57020.1"/>
    <property type="molecule type" value="Genomic_DNA"/>
</dbReference>
<evidence type="ECO:0000313" key="2">
    <source>
        <dbReference type="EMBL" id="CDX57020.1"/>
    </source>
</evidence>